<reference evidence="2 3" key="1">
    <citation type="submission" date="2016-11" db="EMBL/GenBank/DDBJ databases">
        <authorList>
            <person name="Jaros S."/>
            <person name="Januszkiewicz K."/>
            <person name="Wedrychowicz H."/>
        </authorList>
    </citation>
    <scope>NUCLEOTIDE SEQUENCE [LARGE SCALE GENOMIC DNA]</scope>
    <source>
        <strain evidence="2 3">DSM 22807</strain>
    </source>
</reference>
<keyword evidence="1" id="KW-0472">Membrane</keyword>
<protein>
    <submittedName>
        <fullName evidence="2">Uncharacterized protein</fullName>
    </submittedName>
</protein>
<feature type="transmembrane region" description="Helical" evidence="1">
    <location>
        <begin position="73"/>
        <end position="91"/>
    </location>
</feature>
<proteinExistence type="predicted"/>
<keyword evidence="1" id="KW-0812">Transmembrane</keyword>
<dbReference type="AlphaFoldDB" id="A0A1M6HTS4"/>
<dbReference type="Proteomes" id="UP000184232">
    <property type="component" value="Unassembled WGS sequence"/>
</dbReference>
<evidence type="ECO:0000256" key="1">
    <source>
        <dbReference type="SAM" id="Phobius"/>
    </source>
</evidence>
<organism evidence="2 3">
    <name type="scientific">Flavobacterium haoranii</name>
    <dbReference type="NCBI Taxonomy" id="683124"/>
    <lineage>
        <taxon>Bacteria</taxon>
        <taxon>Pseudomonadati</taxon>
        <taxon>Bacteroidota</taxon>
        <taxon>Flavobacteriia</taxon>
        <taxon>Flavobacteriales</taxon>
        <taxon>Flavobacteriaceae</taxon>
        <taxon>Flavobacterium</taxon>
    </lineage>
</organism>
<evidence type="ECO:0000313" key="3">
    <source>
        <dbReference type="Proteomes" id="UP000184232"/>
    </source>
</evidence>
<gene>
    <name evidence="2" type="ORF">SAMN05444337_1644</name>
</gene>
<keyword evidence="3" id="KW-1185">Reference proteome</keyword>
<feature type="transmembrane region" description="Helical" evidence="1">
    <location>
        <begin position="47"/>
        <end position="66"/>
    </location>
</feature>
<dbReference type="EMBL" id="FQZH01000002">
    <property type="protein sequence ID" value="SHJ25622.1"/>
    <property type="molecule type" value="Genomic_DNA"/>
</dbReference>
<dbReference type="STRING" id="683124.SAMN05444337_1644"/>
<sequence>MKIKILLLISFLFCFLEWGNNKAAFIFEIIYTIFIEKLSVGNFFHPIIFLSFISILIILTSLFANINIKLEKITVIFLTLLVLFFLLIGLLSIRYKIIISTLPFLYFSNLYFKQLRNQKKMLSN</sequence>
<keyword evidence="1" id="KW-1133">Transmembrane helix</keyword>
<evidence type="ECO:0000313" key="2">
    <source>
        <dbReference type="EMBL" id="SHJ25622.1"/>
    </source>
</evidence>
<name>A0A1M6HTS4_9FLAO</name>
<accession>A0A1M6HTS4</accession>